<feature type="region of interest" description="Disordered" evidence="1">
    <location>
        <begin position="49"/>
        <end position="70"/>
    </location>
</feature>
<dbReference type="PANTHER" id="PTHR46586:SF3">
    <property type="entry name" value="ANKYRIN REPEAT-CONTAINING PROTEIN"/>
    <property type="match status" value="1"/>
</dbReference>
<name>A0A9W6BD40_9CHLO</name>
<accession>A0A9W6BD40</accession>
<evidence type="ECO:0000313" key="3">
    <source>
        <dbReference type="Proteomes" id="UP001165080"/>
    </source>
</evidence>
<dbReference type="Gene3D" id="1.25.40.20">
    <property type="entry name" value="Ankyrin repeat-containing domain"/>
    <property type="match status" value="1"/>
</dbReference>
<dbReference type="AlphaFoldDB" id="A0A9W6BD40"/>
<organism evidence="2 3">
    <name type="scientific">Pleodorina starrii</name>
    <dbReference type="NCBI Taxonomy" id="330485"/>
    <lineage>
        <taxon>Eukaryota</taxon>
        <taxon>Viridiplantae</taxon>
        <taxon>Chlorophyta</taxon>
        <taxon>core chlorophytes</taxon>
        <taxon>Chlorophyceae</taxon>
        <taxon>CS clade</taxon>
        <taxon>Chlamydomonadales</taxon>
        <taxon>Volvocaceae</taxon>
        <taxon>Pleodorina</taxon>
    </lineage>
</organism>
<comment type="caution">
    <text evidence="2">The sequence shown here is derived from an EMBL/GenBank/DDBJ whole genome shotgun (WGS) entry which is preliminary data.</text>
</comment>
<dbReference type="PANTHER" id="PTHR46586">
    <property type="entry name" value="ANKYRIN REPEAT-CONTAINING PROTEIN"/>
    <property type="match status" value="1"/>
</dbReference>
<reference evidence="2 3" key="1">
    <citation type="journal article" date="2023" name="Commun. Biol.">
        <title>Reorganization of the ancestral sex-determining regions during the evolution of trioecy in Pleodorina starrii.</title>
        <authorList>
            <person name="Takahashi K."/>
            <person name="Suzuki S."/>
            <person name="Kawai-Toyooka H."/>
            <person name="Yamamoto K."/>
            <person name="Hamaji T."/>
            <person name="Ootsuki R."/>
            <person name="Yamaguchi H."/>
            <person name="Kawachi M."/>
            <person name="Higashiyama T."/>
            <person name="Nozaki H."/>
        </authorList>
    </citation>
    <scope>NUCLEOTIDE SEQUENCE [LARGE SCALE GENOMIC DNA]</scope>
    <source>
        <strain evidence="2 3">NIES-4479</strain>
    </source>
</reference>
<gene>
    <name evidence="2" type="primary">PLEST009167</name>
    <name evidence="2" type="ORF">PLESTB_000318700</name>
</gene>
<dbReference type="SUPFAM" id="SSF48403">
    <property type="entry name" value="Ankyrin repeat"/>
    <property type="match status" value="1"/>
</dbReference>
<sequence>MVWLLQRRPPGQQAAHPAAALLLKEAVVGCDLEAVQRLVRDVPEVRTFVEQQRPQGQQQQQQRERETYDADRSSILSAAASSPKLDWRAKVEWLLSLGWGSVWSPRLSVSAGCPDILHRALWLRERGFLPRDDHLYELAVRTGDVAGLQRLVDMGLPVPFNACWYAAQEGQLATLQFLMDRGAAARSSCALAAFETGHLEVLRFLHGRGVVLDPGQLGAAIHSSLRYLHSPVVAWAVETLGAEVAASCGLREAAAATGSVESLSWLHQRGCPWADHTFTAAVTGGSEEAIEFLLQNGCPVNAHPSSYLPAARHGDLATLHACLLRLGCPRDKPALFLACAGDRTIKLPVLQWLVEEGGCDEVDWGEAVQAAVVGRRGWAGSEDMLVWLEARRQQQRLQQGS</sequence>
<dbReference type="InterPro" id="IPR036770">
    <property type="entry name" value="Ankyrin_rpt-contain_sf"/>
</dbReference>
<evidence type="ECO:0000256" key="1">
    <source>
        <dbReference type="SAM" id="MobiDB-lite"/>
    </source>
</evidence>
<protein>
    <submittedName>
        <fullName evidence="2">Uncharacterized protein</fullName>
    </submittedName>
</protein>
<dbReference type="EMBL" id="BRXU01000003">
    <property type="protein sequence ID" value="GLC49879.1"/>
    <property type="molecule type" value="Genomic_DNA"/>
</dbReference>
<feature type="compositionally biased region" description="Low complexity" evidence="1">
    <location>
        <begin position="50"/>
        <end position="61"/>
    </location>
</feature>
<dbReference type="InterPro" id="IPR052050">
    <property type="entry name" value="SecEffector_AnkRepeat"/>
</dbReference>
<keyword evidence="3" id="KW-1185">Reference proteome</keyword>
<proteinExistence type="predicted"/>
<evidence type="ECO:0000313" key="2">
    <source>
        <dbReference type="EMBL" id="GLC49879.1"/>
    </source>
</evidence>
<dbReference type="Proteomes" id="UP001165080">
    <property type="component" value="Unassembled WGS sequence"/>
</dbReference>